<dbReference type="GO" id="GO:0006457">
    <property type="term" value="P:protein folding"/>
    <property type="evidence" value="ECO:0007669"/>
    <property type="project" value="TreeGrafter"/>
</dbReference>
<dbReference type="PROSITE" id="PS51501">
    <property type="entry name" value="ZF_DNL"/>
    <property type="match status" value="1"/>
</dbReference>
<dbReference type="Proteomes" id="UP000007799">
    <property type="component" value="Unassembled WGS sequence"/>
</dbReference>
<protein>
    <submittedName>
        <fullName evidence="7">DNL zinc finger family protein</fullName>
    </submittedName>
</protein>
<dbReference type="EMBL" id="GL832980">
    <property type="protein sequence ID" value="EGD77837.1"/>
    <property type="molecule type" value="Genomic_DNA"/>
</dbReference>
<dbReference type="Pfam" id="PF05180">
    <property type="entry name" value="zf-DNL"/>
    <property type="match status" value="1"/>
</dbReference>
<evidence type="ECO:0000256" key="3">
    <source>
        <dbReference type="ARBA" id="ARBA00022833"/>
    </source>
</evidence>
<dbReference type="GO" id="GO:0030150">
    <property type="term" value="P:protein import into mitochondrial matrix"/>
    <property type="evidence" value="ECO:0007669"/>
    <property type="project" value="TreeGrafter"/>
</dbReference>
<dbReference type="STRING" id="946362.F2UL38"/>
<dbReference type="GeneID" id="16070455"/>
<accession>F2UL38</accession>
<dbReference type="eggNOG" id="KOG3277">
    <property type="taxonomic scope" value="Eukaryota"/>
</dbReference>
<dbReference type="KEGG" id="sre:PTSG_09470"/>
<feature type="compositionally biased region" description="Basic and acidic residues" evidence="5">
    <location>
        <begin position="212"/>
        <end position="221"/>
    </location>
</feature>
<keyword evidence="8" id="KW-1185">Reference proteome</keyword>
<dbReference type="GO" id="GO:0005739">
    <property type="term" value="C:mitochondrion"/>
    <property type="evidence" value="ECO:0007669"/>
    <property type="project" value="TreeGrafter"/>
</dbReference>
<feature type="compositionally biased region" description="Low complexity" evidence="5">
    <location>
        <begin position="222"/>
        <end position="238"/>
    </location>
</feature>
<feature type="region of interest" description="Disordered" evidence="5">
    <location>
        <begin position="7"/>
        <end position="33"/>
    </location>
</feature>
<keyword evidence="2 4" id="KW-0863">Zinc-finger</keyword>
<feature type="region of interest" description="Disordered" evidence="5">
    <location>
        <begin position="212"/>
        <end position="238"/>
    </location>
</feature>
<keyword evidence="1" id="KW-0479">Metal-binding</keyword>
<organism evidence="8">
    <name type="scientific">Salpingoeca rosetta (strain ATCC 50818 / BSB-021)</name>
    <dbReference type="NCBI Taxonomy" id="946362"/>
    <lineage>
        <taxon>Eukaryota</taxon>
        <taxon>Choanoflagellata</taxon>
        <taxon>Craspedida</taxon>
        <taxon>Salpingoecidae</taxon>
        <taxon>Salpingoeca</taxon>
    </lineage>
</organism>
<feature type="domain" description="DNL-type" evidence="6">
    <location>
        <begin position="116"/>
        <end position="213"/>
    </location>
</feature>
<proteinExistence type="predicted"/>
<dbReference type="RefSeq" id="XP_004989901.1">
    <property type="nucleotide sequence ID" value="XM_004989844.1"/>
</dbReference>
<evidence type="ECO:0000313" key="7">
    <source>
        <dbReference type="EMBL" id="EGD77837.1"/>
    </source>
</evidence>
<evidence type="ECO:0000256" key="5">
    <source>
        <dbReference type="SAM" id="MobiDB-lite"/>
    </source>
</evidence>
<dbReference type="GO" id="GO:0051087">
    <property type="term" value="F:protein-folding chaperone binding"/>
    <property type="evidence" value="ECO:0007669"/>
    <property type="project" value="TreeGrafter"/>
</dbReference>
<gene>
    <name evidence="7" type="ORF">PTSG_09470</name>
</gene>
<dbReference type="PANTHER" id="PTHR20922">
    <property type="entry name" value="DNL-TYPE ZINC FINGER PROTEIN"/>
    <property type="match status" value="1"/>
</dbReference>
<evidence type="ECO:0000259" key="6">
    <source>
        <dbReference type="PROSITE" id="PS51501"/>
    </source>
</evidence>
<name>F2UL38_SALR5</name>
<dbReference type="GO" id="GO:0050821">
    <property type="term" value="P:protein stabilization"/>
    <property type="evidence" value="ECO:0007669"/>
    <property type="project" value="TreeGrafter"/>
</dbReference>
<dbReference type="PANTHER" id="PTHR20922:SF13">
    <property type="entry name" value="DNL-TYPE ZINC FINGER PROTEIN"/>
    <property type="match status" value="1"/>
</dbReference>
<dbReference type="InterPro" id="IPR024158">
    <property type="entry name" value="Mt_import_TIM15"/>
</dbReference>
<dbReference type="InParanoid" id="F2UL38"/>
<dbReference type="OrthoDB" id="512667at2759"/>
<keyword evidence="3" id="KW-0862">Zinc</keyword>
<sequence length="238" mass="25307">MLSRIFFNSVRHGDRQNDGDGDGDDDDARNSGCALLGGRYKHTPYSSGGNSSSSSSSSSATAAAAGTHDCVSTVVNTDSNWSWQQQKNKAKQLRLAAHTSANHNDNKGQALNEGTPLEGTYAVVFTCNKCGNRGSKTFSKQAYHNGVVIVNCPGCDAKHLIADNLGWFKGIGGGKNIEEMLKSKGESVRKQEHDGVVEVTAQDLQLAIEAKKTREAHDKNKTQTNAATTAAATPGHDK</sequence>
<evidence type="ECO:0000256" key="4">
    <source>
        <dbReference type="PROSITE-ProRule" id="PRU00834"/>
    </source>
</evidence>
<dbReference type="GO" id="GO:0008270">
    <property type="term" value="F:zinc ion binding"/>
    <property type="evidence" value="ECO:0007669"/>
    <property type="project" value="UniProtKB-KW"/>
</dbReference>
<evidence type="ECO:0000313" key="8">
    <source>
        <dbReference type="Proteomes" id="UP000007799"/>
    </source>
</evidence>
<reference evidence="7" key="1">
    <citation type="submission" date="2009-08" db="EMBL/GenBank/DDBJ databases">
        <title>Annotation of Salpingoeca rosetta.</title>
        <authorList>
            <consortium name="The Broad Institute Genome Sequencing Platform"/>
            <person name="Russ C."/>
            <person name="Cuomo C."/>
            <person name="Burger G."/>
            <person name="Gray M.W."/>
            <person name="Holland P.W.H."/>
            <person name="King N."/>
            <person name="Lang F.B.F."/>
            <person name="Roger A.J."/>
            <person name="Ruiz-Trillo I."/>
            <person name="Young S.K."/>
            <person name="Zeng Q."/>
            <person name="Gargeya S."/>
            <person name="Alvarado L."/>
            <person name="Berlin A."/>
            <person name="Chapman S.B."/>
            <person name="Chen Z."/>
            <person name="Freedman E."/>
            <person name="Gellesch M."/>
            <person name="Goldberg J."/>
            <person name="Griggs A."/>
            <person name="Gujja S."/>
            <person name="Heilman E."/>
            <person name="Heiman D."/>
            <person name="Howarth C."/>
            <person name="Mehta T."/>
            <person name="Neiman D."/>
            <person name="Pearson M."/>
            <person name="Roberts A."/>
            <person name="Saif S."/>
            <person name="Shea T."/>
            <person name="Shenoy N."/>
            <person name="Sisk P."/>
            <person name="Stolte C."/>
            <person name="Sykes S."/>
            <person name="White J."/>
            <person name="Yandava C."/>
            <person name="Haas B."/>
            <person name="Nusbaum C."/>
            <person name="Birren B."/>
        </authorList>
    </citation>
    <scope>NUCLEOTIDE SEQUENCE [LARGE SCALE GENOMIC DNA]</scope>
    <source>
        <strain evidence="7">ATCC 50818</strain>
    </source>
</reference>
<evidence type="ECO:0000256" key="2">
    <source>
        <dbReference type="ARBA" id="ARBA00022771"/>
    </source>
</evidence>
<dbReference type="InterPro" id="IPR007853">
    <property type="entry name" value="Znf_DNL-typ"/>
</dbReference>
<evidence type="ECO:0000256" key="1">
    <source>
        <dbReference type="ARBA" id="ARBA00022723"/>
    </source>
</evidence>
<dbReference type="AlphaFoldDB" id="F2UL38"/>